<keyword evidence="7" id="KW-1185">Reference proteome</keyword>
<feature type="transmembrane region" description="Helical" evidence="4">
    <location>
        <begin position="6"/>
        <end position="25"/>
    </location>
</feature>
<keyword evidence="3" id="KW-0597">Phosphoprotein</keyword>
<dbReference type="PANTHER" id="PTHR43547:SF2">
    <property type="entry name" value="HYBRID SIGNAL TRANSDUCTION HISTIDINE KINASE C"/>
    <property type="match status" value="1"/>
</dbReference>
<feature type="transmembrane region" description="Helical" evidence="4">
    <location>
        <begin position="32"/>
        <end position="54"/>
    </location>
</feature>
<dbReference type="InterPro" id="IPR005467">
    <property type="entry name" value="His_kinase_dom"/>
</dbReference>
<dbReference type="Pfam" id="PF02518">
    <property type="entry name" value="HATPase_c"/>
    <property type="match status" value="1"/>
</dbReference>
<accession>A0ABQ6H6S7</accession>
<protein>
    <recommendedName>
        <fullName evidence="2">histidine kinase</fullName>
        <ecNumber evidence="2">2.7.13.3</ecNumber>
    </recommendedName>
</protein>
<dbReference type="PRINTS" id="PR00344">
    <property type="entry name" value="BCTRLSENSOR"/>
</dbReference>
<keyword evidence="4" id="KW-0472">Membrane</keyword>
<feature type="transmembrane region" description="Helical" evidence="4">
    <location>
        <begin position="60"/>
        <end position="79"/>
    </location>
</feature>
<feature type="transmembrane region" description="Helical" evidence="4">
    <location>
        <begin position="100"/>
        <end position="117"/>
    </location>
</feature>
<sequence length="682" mass="77470">MEYVGFIGYALAGLAYVVFALLLFAARNNSLLAVWLVGCVLITATANIVAAAQIEFDFSLIWVMVIDTVKIACWAVLILSCNIECKSFKELLTNYYVKQYLLVWSCLSALSYVGIYFGISTKYLFLLFIMLNLWSLVLLEQLYRSSAGEVRWAIWPLVIAIAGVSLFDFVLYAQASMLGQLDFDYWYSRGFIAVMVAPLLLISTRRVQNGQVRVFVSRNVVFYSSMLLIAGLYLLVMAFAGYAINYFGGEWGTLVSVSFLMLGGVVLAALLMTETLRKQVKVFIAKNFFANKYEYREEWLELIEELETTSADSAYQMASQIMMAKLQAKSSVLIKDNSLHYGELKFVHQWALNEVDIEEFQEQYALIVSFVKQNQWLIDVAEYKNSPNLYQGLVIDHSWCDKHHVELIIPLFVGKAFYGLFMLGNRTETKSLNWEDRDLIFAISKQLINYISLHEANDRLAESKQFDAFNRMSAFLVHDLKNVQAQLALINANAKKHRDNPEFIDDVFETIDSATSRLDKMLYQLRNKKVLSSKQGRVELNELISDVVKQCNVRQPVVEYVSIEPVETFIDGETMHSVLNHLIQNAQEASEVDQKVSVMLSVDNDIVELVISDSGCGMTESFIEKRLFKPFDTTKGNAGMGIGVYEAKQFIESLAGRLSVYSRPGEGSKFTLRFPITTREQE</sequence>
<dbReference type="NCBIfam" id="TIGR02916">
    <property type="entry name" value="PEP_his_kin"/>
    <property type="match status" value="1"/>
</dbReference>
<dbReference type="SMART" id="SM00387">
    <property type="entry name" value="HATPase_c"/>
    <property type="match status" value="1"/>
</dbReference>
<dbReference type="Gene3D" id="3.30.565.10">
    <property type="entry name" value="Histidine kinase-like ATPase, C-terminal domain"/>
    <property type="match status" value="1"/>
</dbReference>
<dbReference type="PANTHER" id="PTHR43547">
    <property type="entry name" value="TWO-COMPONENT HISTIDINE KINASE"/>
    <property type="match status" value="1"/>
</dbReference>
<feature type="transmembrane region" description="Helical" evidence="4">
    <location>
        <begin position="185"/>
        <end position="202"/>
    </location>
</feature>
<keyword evidence="4" id="KW-0812">Transmembrane</keyword>
<evidence type="ECO:0000313" key="7">
    <source>
        <dbReference type="Proteomes" id="UP001157134"/>
    </source>
</evidence>
<feature type="domain" description="Histidine kinase" evidence="5">
    <location>
        <begin position="475"/>
        <end position="678"/>
    </location>
</feature>
<reference evidence="6 7" key="1">
    <citation type="submission" date="2023-03" db="EMBL/GenBank/DDBJ databases">
        <title>Thalassotalea loyana LMG 22536T draft genome sequence.</title>
        <authorList>
            <person name="Sawabe T."/>
        </authorList>
    </citation>
    <scope>NUCLEOTIDE SEQUENCE [LARGE SCALE GENOMIC DNA]</scope>
    <source>
        <strain evidence="6 7">LMG 22536</strain>
    </source>
</reference>
<evidence type="ECO:0000256" key="2">
    <source>
        <dbReference type="ARBA" id="ARBA00012438"/>
    </source>
</evidence>
<evidence type="ECO:0000256" key="1">
    <source>
        <dbReference type="ARBA" id="ARBA00000085"/>
    </source>
</evidence>
<evidence type="ECO:0000313" key="6">
    <source>
        <dbReference type="EMBL" id="GLX83843.1"/>
    </source>
</evidence>
<comment type="caution">
    <text evidence="6">The sequence shown here is derived from an EMBL/GenBank/DDBJ whole genome shotgun (WGS) entry which is preliminary data.</text>
</comment>
<dbReference type="SUPFAM" id="SSF55874">
    <property type="entry name" value="ATPase domain of HSP90 chaperone/DNA topoisomerase II/histidine kinase"/>
    <property type="match status" value="1"/>
</dbReference>
<keyword evidence="6" id="KW-0808">Transferase</keyword>
<feature type="transmembrane region" description="Helical" evidence="4">
    <location>
        <begin position="152"/>
        <end position="173"/>
    </location>
</feature>
<dbReference type="InterPro" id="IPR004358">
    <property type="entry name" value="Sig_transdc_His_kin-like_C"/>
</dbReference>
<gene>
    <name evidence="6" type="ORF">tloyanaT_00950</name>
</gene>
<organism evidence="6 7">
    <name type="scientific">Thalassotalea loyana</name>
    <dbReference type="NCBI Taxonomy" id="280483"/>
    <lineage>
        <taxon>Bacteria</taxon>
        <taxon>Pseudomonadati</taxon>
        <taxon>Pseudomonadota</taxon>
        <taxon>Gammaproteobacteria</taxon>
        <taxon>Alteromonadales</taxon>
        <taxon>Colwelliaceae</taxon>
        <taxon>Thalassotalea</taxon>
    </lineage>
</organism>
<feature type="transmembrane region" description="Helical" evidence="4">
    <location>
        <begin position="123"/>
        <end position="140"/>
    </location>
</feature>
<dbReference type="EMBL" id="BSSV01000001">
    <property type="protein sequence ID" value="GLX83843.1"/>
    <property type="molecule type" value="Genomic_DNA"/>
</dbReference>
<keyword evidence="4" id="KW-1133">Transmembrane helix</keyword>
<dbReference type="InterPro" id="IPR036890">
    <property type="entry name" value="HATPase_C_sf"/>
</dbReference>
<dbReference type="GO" id="GO:0016301">
    <property type="term" value="F:kinase activity"/>
    <property type="evidence" value="ECO:0007669"/>
    <property type="project" value="UniProtKB-KW"/>
</dbReference>
<dbReference type="InterPro" id="IPR014265">
    <property type="entry name" value="XrtA/PrsK"/>
</dbReference>
<dbReference type="Proteomes" id="UP001157134">
    <property type="component" value="Unassembled WGS sequence"/>
</dbReference>
<keyword evidence="6" id="KW-0418">Kinase</keyword>
<feature type="transmembrane region" description="Helical" evidence="4">
    <location>
        <begin position="251"/>
        <end position="271"/>
    </location>
</feature>
<evidence type="ECO:0000256" key="4">
    <source>
        <dbReference type="SAM" id="Phobius"/>
    </source>
</evidence>
<dbReference type="EC" id="2.7.13.3" evidence="2"/>
<proteinExistence type="predicted"/>
<evidence type="ECO:0000259" key="5">
    <source>
        <dbReference type="PROSITE" id="PS50109"/>
    </source>
</evidence>
<name>A0ABQ6H6S7_9GAMM</name>
<comment type="catalytic activity">
    <reaction evidence="1">
        <text>ATP + protein L-histidine = ADP + protein N-phospho-L-histidine.</text>
        <dbReference type="EC" id="2.7.13.3"/>
    </reaction>
</comment>
<dbReference type="InterPro" id="IPR003594">
    <property type="entry name" value="HATPase_dom"/>
</dbReference>
<dbReference type="RefSeq" id="WP_284295377.1">
    <property type="nucleotide sequence ID" value="NZ_BSSV01000001.1"/>
</dbReference>
<feature type="transmembrane region" description="Helical" evidence="4">
    <location>
        <begin position="222"/>
        <end position="245"/>
    </location>
</feature>
<evidence type="ECO:0000256" key="3">
    <source>
        <dbReference type="ARBA" id="ARBA00022553"/>
    </source>
</evidence>
<dbReference type="PROSITE" id="PS50109">
    <property type="entry name" value="HIS_KIN"/>
    <property type="match status" value="1"/>
</dbReference>